<dbReference type="GO" id="GO:0004672">
    <property type="term" value="F:protein kinase activity"/>
    <property type="evidence" value="ECO:0007669"/>
    <property type="project" value="InterPro"/>
</dbReference>
<dbReference type="InterPro" id="IPR001611">
    <property type="entry name" value="Leu-rich_rpt"/>
</dbReference>
<dbReference type="STRING" id="946362.F2UNV7"/>
<keyword evidence="5 10" id="KW-0418">Kinase</keyword>
<dbReference type="Gene3D" id="3.80.10.10">
    <property type="entry name" value="Ribonuclease Inhibitor"/>
    <property type="match status" value="3"/>
</dbReference>
<dbReference type="KEGG" id="sre:PTSG_09726"/>
<organism evidence="11">
    <name type="scientific">Salpingoeca rosetta (strain ATCC 50818 / BSB-021)</name>
    <dbReference type="NCBI Taxonomy" id="946362"/>
    <lineage>
        <taxon>Eukaryota</taxon>
        <taxon>Choanoflagellata</taxon>
        <taxon>Craspedida</taxon>
        <taxon>Salpingoecidae</taxon>
        <taxon>Salpingoeca</taxon>
    </lineage>
</organism>
<reference evidence="10" key="1">
    <citation type="submission" date="2009-08" db="EMBL/GenBank/DDBJ databases">
        <title>Annotation of Salpingoeca rosetta.</title>
        <authorList>
            <consortium name="The Broad Institute Genome Sequencing Platform"/>
            <person name="Russ C."/>
            <person name="Cuomo C."/>
            <person name="Burger G."/>
            <person name="Gray M.W."/>
            <person name="Holland P.W.H."/>
            <person name="King N."/>
            <person name="Lang F.B.F."/>
            <person name="Roger A.J."/>
            <person name="Ruiz-Trillo I."/>
            <person name="Young S.K."/>
            <person name="Zeng Q."/>
            <person name="Gargeya S."/>
            <person name="Alvarado L."/>
            <person name="Berlin A."/>
            <person name="Chapman S.B."/>
            <person name="Chen Z."/>
            <person name="Freedman E."/>
            <person name="Gellesch M."/>
            <person name="Goldberg J."/>
            <person name="Griggs A."/>
            <person name="Gujja S."/>
            <person name="Heilman E."/>
            <person name="Heiman D."/>
            <person name="Howarth C."/>
            <person name="Mehta T."/>
            <person name="Neiman D."/>
            <person name="Pearson M."/>
            <person name="Roberts A."/>
            <person name="Saif S."/>
            <person name="Shea T."/>
            <person name="Shenoy N."/>
            <person name="Sisk P."/>
            <person name="Stolte C."/>
            <person name="Sykes S."/>
            <person name="White J."/>
            <person name="Yandava C."/>
            <person name="Haas B."/>
            <person name="Nusbaum C."/>
            <person name="Birren B."/>
        </authorList>
    </citation>
    <scope>NUCLEOTIDE SEQUENCE [LARGE SCALE GENOMIC DNA]</scope>
    <source>
        <strain evidence="10">ATCC 50818</strain>
    </source>
</reference>
<dbReference type="PROSITE" id="PS51450">
    <property type="entry name" value="LRR"/>
    <property type="match status" value="3"/>
</dbReference>
<dbReference type="InParanoid" id="F2UNV7"/>
<dbReference type="EMBL" id="GL832985">
    <property type="protein sequence ID" value="EGD79312.1"/>
    <property type="molecule type" value="Genomic_DNA"/>
</dbReference>
<feature type="transmembrane region" description="Helical" evidence="8">
    <location>
        <begin position="892"/>
        <end position="912"/>
    </location>
</feature>
<dbReference type="FunFam" id="3.30.200.20:FF:000180">
    <property type="entry name" value="serine/threonine-protein kinase STY46-like"/>
    <property type="match status" value="1"/>
</dbReference>
<feature type="compositionally biased region" description="Polar residues" evidence="7">
    <location>
        <begin position="7"/>
        <end position="29"/>
    </location>
</feature>
<evidence type="ECO:0000256" key="6">
    <source>
        <dbReference type="ARBA" id="ARBA00022840"/>
    </source>
</evidence>
<dbReference type="InterPro" id="IPR003591">
    <property type="entry name" value="Leu-rich_rpt_typical-subtyp"/>
</dbReference>
<evidence type="ECO:0000256" key="2">
    <source>
        <dbReference type="ARBA" id="ARBA00022679"/>
    </source>
</evidence>
<dbReference type="OrthoDB" id="694479at2759"/>
<evidence type="ECO:0000256" key="4">
    <source>
        <dbReference type="ARBA" id="ARBA00022741"/>
    </source>
</evidence>
<keyword evidence="3" id="KW-0677">Repeat</keyword>
<dbReference type="InterPro" id="IPR011009">
    <property type="entry name" value="Kinase-like_dom_sf"/>
</dbReference>
<evidence type="ECO:0000313" key="10">
    <source>
        <dbReference type="EMBL" id="EGD79312.1"/>
    </source>
</evidence>
<dbReference type="SUPFAM" id="SSF52058">
    <property type="entry name" value="L domain-like"/>
    <property type="match status" value="2"/>
</dbReference>
<keyword evidence="2" id="KW-0808">Transferase</keyword>
<dbReference type="FunFam" id="3.80.10.10:FF:001164">
    <property type="entry name" value="GH01279p"/>
    <property type="match status" value="1"/>
</dbReference>
<dbReference type="eggNOG" id="KOG0192">
    <property type="taxonomic scope" value="Eukaryota"/>
</dbReference>
<dbReference type="Gene3D" id="1.10.510.10">
    <property type="entry name" value="Transferase(Phosphotransferase) domain 1"/>
    <property type="match status" value="1"/>
</dbReference>
<evidence type="ECO:0000259" key="9">
    <source>
        <dbReference type="PROSITE" id="PS50011"/>
    </source>
</evidence>
<sequence>MPGVTIGQASTNPEPSMNTGVVANLQTPDTPEPFHQPPTGVSVSAVRRDVHEEELQEATCDIFTVFGSHGCREAATATALTIRVPGRFDQDTLDNKTLQANFGPNVERVEVRTSNNDPATIRTSVLRWLFGPEHRGTNTWPLLQTVTVRHLETFELDLDVFAGLQRLRSLTFADSEIHDATSGNSSARIASQLKTLTLAHCELTRINAALLDRMSSLETLDLSNNLIRRIDADTFSALSSLQKLELSDNLISHIADRAFQALGNLTEFHLDDNDLTTLTPSLFCGLSRLEQLDLDHVPVSIILRGTFDHMPNLRELEMSGMGLASVLPDLFSNNLQLQGLDLSNNILQFLSANLLSHLTGLTHLRLDHNQLETIPPGLFTDLTELDLLFLNDNKLTELASNVFADNTGLTRLNLQRNRLTFLPQTLLKPVTRSLTHLFLGQNRLSTIDQAIQGLSTLQALFAPSNKLESFTGRGLAMLTELDLSNNPLRWLPQFPASEMLATLRIQNHAITTLDLTPLLNLKALEALDVSTSPKVKAKATVDRNVLVSLAATTTAAAAAATAAAATATAATATAATATAATATGTAASEGSQEYHSLVALSARNVDMSHVFGVVRDEDHADARRSSHAPAFPLRVALEKLYLGWPHMDEASIPIHVLCDMMADEARELGLVGTAYETITLCHRTELDSVFLQDNVHLENLNIPTDHLAQLNVSNSKRLWTLSAPVIEVLDVSGTNLPPTSSFCDQWGTTMLFARNMHNDGFNSAASVRQLLRECLLKADTVDLSHNKWLNHPTDIASVTGQTTVLSTSIFKTADLTVELPSRTLPPAVHLRNGPVTCQLVLQNQLLRLASNFETVSTELTFHFECGCAVGFNIAPDGSCVPALPSIFLTAEFAMIVGVVFTLFLIPMSVWFYRRHRRYRGLSKRVDLQDQLLMERDEEVMALKKAWEIEYDELRMIKRVAAGAFGVVFKAEWDTVTVAVKVLQQGVMMFDDSMVVEFEKEVEFLQRTRHPNVVRFFGAGTDPNGSPFLVLEFVAMGSLKDLLSKDIGKVLLEVRAAAAAQAAKEQHGDRPLITTTDVLADDVTLVNTGGPDTTGRRSLHMMMTTWELKLQLLRDVASGMAFIHSLDQMHRDLKSGNVLVSVNLRAKITDFGSIRQCLTSQPRVEATSSSSFSTDSQYTQQRGLATTTDMSLTAGVGTPLYMAPEALTGDKYSFEADIFSFGVLMWEVATQRPPDLIEQEKGSDFRGPLLATLVRLLGEGKRLRFTAEDEATVPEWYKNLIKLCVAEDPQERPSFSQLCTHHLSMS</sequence>
<dbReference type="SMART" id="SM00220">
    <property type="entry name" value="S_TKc"/>
    <property type="match status" value="1"/>
</dbReference>
<keyword evidence="6" id="KW-0067">ATP-binding</keyword>
<evidence type="ECO:0000256" key="1">
    <source>
        <dbReference type="ARBA" id="ARBA00022614"/>
    </source>
</evidence>
<dbReference type="GO" id="GO:0005524">
    <property type="term" value="F:ATP binding"/>
    <property type="evidence" value="ECO:0007669"/>
    <property type="project" value="UniProtKB-KW"/>
</dbReference>
<dbReference type="Pfam" id="PF00069">
    <property type="entry name" value="Pkinase"/>
    <property type="match status" value="2"/>
</dbReference>
<keyword evidence="8" id="KW-0812">Transmembrane</keyword>
<dbReference type="SMART" id="SM00369">
    <property type="entry name" value="LRR_TYP"/>
    <property type="match status" value="11"/>
</dbReference>
<proteinExistence type="predicted"/>
<dbReference type="Pfam" id="PF13855">
    <property type="entry name" value="LRR_8"/>
    <property type="match status" value="2"/>
</dbReference>
<dbReference type="PANTHER" id="PTHR24366">
    <property type="entry name" value="IG(IMMUNOGLOBULIN) AND LRR(LEUCINE RICH REPEAT) DOMAINS"/>
    <property type="match status" value="1"/>
</dbReference>
<dbReference type="Proteomes" id="UP000007799">
    <property type="component" value="Unassembled WGS sequence"/>
</dbReference>
<dbReference type="RefSeq" id="XP_004989081.1">
    <property type="nucleotide sequence ID" value="XM_004989024.1"/>
</dbReference>
<keyword evidence="8" id="KW-1133">Transmembrane helix</keyword>
<dbReference type="SMART" id="SM00365">
    <property type="entry name" value="LRR_SD22"/>
    <property type="match status" value="4"/>
</dbReference>
<feature type="region of interest" description="Disordered" evidence="7">
    <location>
        <begin position="1"/>
        <end position="39"/>
    </location>
</feature>
<dbReference type="PROSITE" id="PS50011">
    <property type="entry name" value="PROTEIN_KINASE_DOM"/>
    <property type="match status" value="1"/>
</dbReference>
<evidence type="ECO:0000256" key="5">
    <source>
        <dbReference type="ARBA" id="ARBA00022777"/>
    </source>
</evidence>
<keyword evidence="1" id="KW-0433">Leucine-rich repeat</keyword>
<dbReference type="GeneID" id="16069623"/>
<dbReference type="InterPro" id="IPR032675">
    <property type="entry name" value="LRR_dom_sf"/>
</dbReference>
<evidence type="ECO:0000256" key="3">
    <source>
        <dbReference type="ARBA" id="ARBA00022737"/>
    </source>
</evidence>
<keyword evidence="4" id="KW-0547">Nucleotide-binding</keyword>
<dbReference type="PANTHER" id="PTHR24366:SF96">
    <property type="entry name" value="LEUCINE RICH REPEAT CONTAINING 53"/>
    <property type="match status" value="1"/>
</dbReference>
<evidence type="ECO:0000313" key="11">
    <source>
        <dbReference type="Proteomes" id="UP000007799"/>
    </source>
</evidence>
<keyword evidence="8" id="KW-0472">Membrane</keyword>
<dbReference type="eggNOG" id="KOG0619">
    <property type="taxonomic scope" value="Eukaryota"/>
</dbReference>
<feature type="domain" description="Protein kinase" evidence="9">
    <location>
        <begin position="953"/>
        <end position="1304"/>
    </location>
</feature>
<name>F2UNV7_SALR5</name>
<accession>F2UNV7</accession>
<dbReference type="Gene3D" id="3.30.200.20">
    <property type="entry name" value="Phosphorylase Kinase, domain 1"/>
    <property type="match status" value="1"/>
</dbReference>
<gene>
    <name evidence="10" type="ORF">PTSG_09726</name>
</gene>
<dbReference type="SUPFAM" id="SSF56112">
    <property type="entry name" value="Protein kinase-like (PK-like)"/>
    <property type="match status" value="1"/>
</dbReference>
<dbReference type="InterPro" id="IPR000719">
    <property type="entry name" value="Prot_kinase_dom"/>
</dbReference>
<evidence type="ECO:0000256" key="7">
    <source>
        <dbReference type="SAM" id="MobiDB-lite"/>
    </source>
</evidence>
<evidence type="ECO:0000256" key="8">
    <source>
        <dbReference type="SAM" id="Phobius"/>
    </source>
</evidence>
<keyword evidence="11" id="KW-1185">Reference proteome</keyword>
<protein>
    <submittedName>
        <fullName evidence="10">TKL protein kinase</fullName>
    </submittedName>
</protein>